<comment type="caution">
    <text evidence="2">The sequence shown here is derived from an EMBL/GenBank/DDBJ whole genome shotgun (WGS) entry which is preliminary data.</text>
</comment>
<reference evidence="3" key="1">
    <citation type="submission" date="2016-04" db="EMBL/GenBank/DDBJ databases">
        <title>Cephalotus genome sequencing.</title>
        <authorList>
            <person name="Fukushima K."/>
            <person name="Hasebe M."/>
            <person name="Fang X."/>
        </authorList>
    </citation>
    <scope>NUCLEOTIDE SEQUENCE [LARGE SCALE GENOMIC DNA]</scope>
    <source>
        <strain evidence="3">cv. St1</strain>
    </source>
</reference>
<keyword evidence="1" id="KW-0812">Transmembrane</keyword>
<evidence type="ECO:0000256" key="1">
    <source>
        <dbReference type="SAM" id="Phobius"/>
    </source>
</evidence>
<sequence>LLPPPRLSLLARPKQPLFWALFWGLAPHLLFLGCFLWAKSVLTLLLQTL</sequence>
<dbReference type="EMBL" id="BDDD01000764">
    <property type="protein sequence ID" value="GAV69964.1"/>
    <property type="molecule type" value="Genomic_DNA"/>
</dbReference>
<name>A0A1Q3BQ26_CEPFO</name>
<dbReference type="Proteomes" id="UP000187406">
    <property type="component" value="Unassembled WGS sequence"/>
</dbReference>
<protein>
    <submittedName>
        <fullName evidence="2">DUF4283 domain-containing protein</fullName>
    </submittedName>
</protein>
<organism evidence="2 3">
    <name type="scientific">Cephalotus follicularis</name>
    <name type="common">Albany pitcher plant</name>
    <dbReference type="NCBI Taxonomy" id="3775"/>
    <lineage>
        <taxon>Eukaryota</taxon>
        <taxon>Viridiplantae</taxon>
        <taxon>Streptophyta</taxon>
        <taxon>Embryophyta</taxon>
        <taxon>Tracheophyta</taxon>
        <taxon>Spermatophyta</taxon>
        <taxon>Magnoliopsida</taxon>
        <taxon>eudicotyledons</taxon>
        <taxon>Gunneridae</taxon>
        <taxon>Pentapetalae</taxon>
        <taxon>rosids</taxon>
        <taxon>fabids</taxon>
        <taxon>Oxalidales</taxon>
        <taxon>Cephalotaceae</taxon>
        <taxon>Cephalotus</taxon>
    </lineage>
</organism>
<proteinExistence type="predicted"/>
<dbReference type="OrthoDB" id="1001863at2759"/>
<keyword evidence="1" id="KW-0472">Membrane</keyword>
<dbReference type="AlphaFoldDB" id="A0A1Q3BQ26"/>
<accession>A0A1Q3BQ26</accession>
<feature type="transmembrane region" description="Helical" evidence="1">
    <location>
        <begin position="20"/>
        <end position="46"/>
    </location>
</feature>
<evidence type="ECO:0000313" key="3">
    <source>
        <dbReference type="Proteomes" id="UP000187406"/>
    </source>
</evidence>
<evidence type="ECO:0000313" key="2">
    <source>
        <dbReference type="EMBL" id="GAV69964.1"/>
    </source>
</evidence>
<keyword evidence="3" id="KW-1185">Reference proteome</keyword>
<gene>
    <name evidence="2" type="ORF">CFOL_v3_13463</name>
</gene>
<keyword evidence="1" id="KW-1133">Transmembrane helix</keyword>
<feature type="non-terminal residue" evidence="2">
    <location>
        <position position="1"/>
    </location>
</feature>